<evidence type="ECO:0000259" key="1">
    <source>
        <dbReference type="PROSITE" id="PS50848"/>
    </source>
</evidence>
<dbReference type="AlphaFoldDB" id="A0A0N4WCP2"/>
<dbReference type="Pfam" id="PF01852">
    <property type="entry name" value="START"/>
    <property type="match status" value="1"/>
</dbReference>
<organism evidence="4">
    <name type="scientific">Haemonchus placei</name>
    <name type="common">Barber's pole worm</name>
    <dbReference type="NCBI Taxonomy" id="6290"/>
    <lineage>
        <taxon>Eukaryota</taxon>
        <taxon>Metazoa</taxon>
        <taxon>Ecdysozoa</taxon>
        <taxon>Nematoda</taxon>
        <taxon>Chromadorea</taxon>
        <taxon>Rhabditida</taxon>
        <taxon>Rhabditina</taxon>
        <taxon>Rhabditomorpha</taxon>
        <taxon>Strongyloidea</taxon>
        <taxon>Trichostrongylidae</taxon>
        <taxon>Haemonchus</taxon>
    </lineage>
</organism>
<dbReference type="PANTHER" id="PTHR46121:SF3">
    <property type="entry name" value="STEROIDOGENIC ACUTE REGULATORY-LIKE PROTEIN 1"/>
    <property type="match status" value="1"/>
</dbReference>
<dbReference type="PANTHER" id="PTHR46121">
    <property type="entry name" value="STEROIDOGENIC ACUTE REGULATORY PROTEIN-LIKE"/>
    <property type="match status" value="1"/>
</dbReference>
<evidence type="ECO:0000313" key="4">
    <source>
        <dbReference type="WBParaSite" id="HPLM_0000829701-mRNA-1"/>
    </source>
</evidence>
<feature type="domain" description="START" evidence="1">
    <location>
        <begin position="44"/>
        <end position="166"/>
    </location>
</feature>
<dbReference type="InterPro" id="IPR023393">
    <property type="entry name" value="START-like_dom_sf"/>
</dbReference>
<dbReference type="SUPFAM" id="SSF55961">
    <property type="entry name" value="Bet v1-like"/>
    <property type="match status" value="1"/>
</dbReference>
<dbReference type="Gene3D" id="3.30.530.20">
    <property type="match status" value="1"/>
</dbReference>
<dbReference type="OrthoDB" id="74575at2759"/>
<sequence length="166" mass="18685">MKFTVEGAEHELSRSLEPEFCDAFKSACDGMSKALEIIRSPGFAERSGWKVDCSNDYVTVHYKDIDGLRYFAAKTIVAVKADVLVNLHWKGLAKAKEYNDNMKFSEHVQQLTEDIDIAHYASNEKFMVKSREFVVARMKKKIGDGFVLAGRSCNVNSLPPSKDAVR</sequence>
<dbReference type="GO" id="GO:0031902">
    <property type="term" value="C:late endosome membrane"/>
    <property type="evidence" value="ECO:0007669"/>
    <property type="project" value="TreeGrafter"/>
</dbReference>
<dbReference type="GO" id="GO:0008289">
    <property type="term" value="F:lipid binding"/>
    <property type="evidence" value="ECO:0007669"/>
    <property type="project" value="InterPro"/>
</dbReference>
<reference evidence="2 3" key="2">
    <citation type="submission" date="2018-11" db="EMBL/GenBank/DDBJ databases">
        <authorList>
            <consortium name="Pathogen Informatics"/>
        </authorList>
    </citation>
    <scope>NUCLEOTIDE SEQUENCE [LARGE SCALE GENOMIC DNA]</scope>
    <source>
        <strain evidence="2 3">MHpl1</strain>
    </source>
</reference>
<gene>
    <name evidence="2" type="ORF">HPLM_LOCUS8289</name>
</gene>
<dbReference type="InterPro" id="IPR002913">
    <property type="entry name" value="START_lipid-bd_dom"/>
</dbReference>
<name>A0A0N4WCP2_HAEPC</name>
<dbReference type="GO" id="GO:0005789">
    <property type="term" value="C:endoplasmic reticulum membrane"/>
    <property type="evidence" value="ECO:0007669"/>
    <property type="project" value="TreeGrafter"/>
</dbReference>
<dbReference type="PROSITE" id="PS50848">
    <property type="entry name" value="START"/>
    <property type="match status" value="1"/>
</dbReference>
<evidence type="ECO:0000313" key="2">
    <source>
        <dbReference type="EMBL" id="VDO34412.1"/>
    </source>
</evidence>
<reference evidence="4" key="1">
    <citation type="submission" date="2017-02" db="UniProtKB">
        <authorList>
            <consortium name="WormBaseParasite"/>
        </authorList>
    </citation>
    <scope>IDENTIFICATION</scope>
</reference>
<protein>
    <submittedName>
        <fullName evidence="4">START domain-containing protein</fullName>
    </submittedName>
</protein>
<dbReference type="OMA" id="ASNEKFM"/>
<evidence type="ECO:0000313" key="3">
    <source>
        <dbReference type="Proteomes" id="UP000268014"/>
    </source>
</evidence>
<dbReference type="GO" id="GO:0099044">
    <property type="term" value="P:vesicle tethering to endoplasmic reticulum"/>
    <property type="evidence" value="ECO:0007669"/>
    <property type="project" value="TreeGrafter"/>
</dbReference>
<dbReference type="Proteomes" id="UP000268014">
    <property type="component" value="Unassembled WGS sequence"/>
</dbReference>
<dbReference type="EMBL" id="UZAF01016826">
    <property type="protein sequence ID" value="VDO34412.1"/>
    <property type="molecule type" value="Genomic_DNA"/>
</dbReference>
<proteinExistence type="predicted"/>
<dbReference type="WBParaSite" id="HPLM_0000829701-mRNA-1">
    <property type="protein sequence ID" value="HPLM_0000829701-mRNA-1"/>
    <property type="gene ID" value="HPLM_0000829701"/>
</dbReference>
<accession>A0A0N4WCP2</accession>
<dbReference type="GO" id="GO:0005765">
    <property type="term" value="C:lysosomal membrane"/>
    <property type="evidence" value="ECO:0007669"/>
    <property type="project" value="TreeGrafter"/>
</dbReference>
<dbReference type="CDD" id="cd00177">
    <property type="entry name" value="START"/>
    <property type="match status" value="1"/>
</dbReference>
<dbReference type="STRING" id="6290.A0A0N4WCP2"/>
<keyword evidence="3" id="KW-1185">Reference proteome</keyword>
<dbReference type="InterPro" id="IPR051869">
    <property type="entry name" value="STARD3"/>
</dbReference>
<dbReference type="GO" id="GO:0140284">
    <property type="term" value="C:endoplasmic reticulum-endosome membrane contact site"/>
    <property type="evidence" value="ECO:0007669"/>
    <property type="project" value="TreeGrafter"/>
</dbReference>